<evidence type="ECO:0000313" key="1">
    <source>
        <dbReference type="EMBL" id="MFA0809677.1"/>
    </source>
</evidence>
<reference evidence="1 2" key="1">
    <citation type="submission" date="2024-08" db="EMBL/GenBank/DDBJ databases">
        <authorList>
            <person name="Ishaq N."/>
        </authorList>
    </citation>
    <scope>NUCLEOTIDE SEQUENCE [LARGE SCALE GENOMIC DNA]</scope>
    <source>
        <strain evidence="1 2">DSM 18651</strain>
    </source>
</reference>
<dbReference type="RefSeq" id="WP_371837292.1">
    <property type="nucleotide sequence ID" value="NZ_JBGMEK010000002.1"/>
</dbReference>
<accession>A0ABV4NUD5</accession>
<evidence type="ECO:0000313" key="2">
    <source>
        <dbReference type="Proteomes" id="UP001569428"/>
    </source>
</evidence>
<comment type="caution">
    <text evidence="1">The sequence shown here is derived from an EMBL/GenBank/DDBJ whole genome shotgun (WGS) entry which is preliminary data.</text>
</comment>
<gene>
    <name evidence="1" type="ORF">ACCI49_02000</name>
</gene>
<evidence type="ECO:0008006" key="3">
    <source>
        <dbReference type="Google" id="ProtNLM"/>
    </source>
</evidence>
<dbReference type="Proteomes" id="UP001569428">
    <property type="component" value="Unassembled WGS sequence"/>
</dbReference>
<keyword evidence="2" id="KW-1185">Reference proteome</keyword>
<dbReference type="Gene3D" id="3.40.50.1390">
    <property type="entry name" value="Resolvase, N-terminal catalytic domain"/>
    <property type="match status" value="1"/>
</dbReference>
<protein>
    <recommendedName>
        <fullName evidence="3">Resolvase, N terminal domain</fullName>
    </recommendedName>
</protein>
<dbReference type="InterPro" id="IPR036162">
    <property type="entry name" value="Resolvase-like_N_sf"/>
</dbReference>
<organism evidence="1 2">
    <name type="scientific">Microbulbifer epialgicus</name>
    <dbReference type="NCBI Taxonomy" id="393907"/>
    <lineage>
        <taxon>Bacteria</taxon>
        <taxon>Pseudomonadati</taxon>
        <taxon>Pseudomonadota</taxon>
        <taxon>Gammaproteobacteria</taxon>
        <taxon>Cellvibrionales</taxon>
        <taxon>Microbulbiferaceae</taxon>
        <taxon>Microbulbifer</taxon>
    </lineage>
</organism>
<sequence length="77" mass="8924">MTIVVAHPYIRYSSGIRARGDSVRRQIDKTREFAETHGLDFDDDLGLHYLGVSVFRGNNLESEQQRRFISLVKKRNS</sequence>
<name>A0ABV4NUD5_9GAMM</name>
<proteinExistence type="predicted"/>
<dbReference type="EMBL" id="JBGMEK010000002">
    <property type="protein sequence ID" value="MFA0809677.1"/>
    <property type="molecule type" value="Genomic_DNA"/>
</dbReference>